<dbReference type="Pfam" id="PF03422">
    <property type="entry name" value="CBM_6"/>
    <property type="match status" value="1"/>
</dbReference>
<dbReference type="SUPFAM" id="SSF49785">
    <property type="entry name" value="Galactose-binding domain-like"/>
    <property type="match status" value="1"/>
</dbReference>
<dbReference type="SMART" id="SM00495">
    <property type="entry name" value="ChtBD3"/>
    <property type="match status" value="1"/>
</dbReference>
<dbReference type="InterPro" id="IPR047569">
    <property type="entry name" value="CBM56"/>
</dbReference>
<dbReference type="AlphaFoldDB" id="A0A4U0Q511"/>
<dbReference type="InterPro" id="IPR003610">
    <property type="entry name" value="CBM5/12"/>
</dbReference>
<dbReference type="Pfam" id="PF22184">
    <property type="entry name" value="CBM_56"/>
    <property type="match status" value="1"/>
</dbReference>
<dbReference type="Gene3D" id="3.30.920.50">
    <property type="entry name" value="Beta-1,3-glucanase, C-terminal domain"/>
    <property type="match status" value="1"/>
</dbReference>
<feature type="chain" id="PRO_5020916324" evidence="3">
    <location>
        <begin position="25"/>
        <end position="730"/>
    </location>
</feature>
<dbReference type="Gene3D" id="2.60.110.10">
    <property type="entry name" value="Thaumatin"/>
    <property type="match status" value="1"/>
</dbReference>
<dbReference type="PROSITE" id="PS52006">
    <property type="entry name" value="GH64"/>
    <property type="match status" value="1"/>
</dbReference>
<dbReference type="Pfam" id="PF16483">
    <property type="entry name" value="Glyco_hydro_64"/>
    <property type="match status" value="1"/>
</dbReference>
<dbReference type="SMART" id="SM00606">
    <property type="entry name" value="CBD_IV"/>
    <property type="match status" value="1"/>
</dbReference>
<dbReference type="InterPro" id="IPR008979">
    <property type="entry name" value="Galactose-bd-like_sf"/>
</dbReference>
<feature type="domain" description="CBM56" evidence="5">
    <location>
        <begin position="21"/>
        <end position="110"/>
    </location>
</feature>
<dbReference type="InterPro" id="IPR042517">
    <property type="entry name" value="Glyco_hydro_64_N_2"/>
</dbReference>
<dbReference type="InterPro" id="IPR005084">
    <property type="entry name" value="CBM6"/>
</dbReference>
<keyword evidence="2" id="KW-0378">Hydrolase</keyword>
<dbReference type="GO" id="GO:0030246">
    <property type="term" value="F:carbohydrate binding"/>
    <property type="evidence" value="ECO:0007669"/>
    <property type="project" value="UniProtKB-UniRule"/>
</dbReference>
<keyword evidence="8" id="KW-1185">Reference proteome</keyword>
<dbReference type="RefSeq" id="WP_136772306.1">
    <property type="nucleotide sequence ID" value="NZ_CP156074.1"/>
</dbReference>
<dbReference type="PANTHER" id="PTHR38165:SF1">
    <property type="entry name" value="GLUCANASE B"/>
    <property type="match status" value="1"/>
</dbReference>
<evidence type="ECO:0000313" key="8">
    <source>
        <dbReference type="Proteomes" id="UP000310016"/>
    </source>
</evidence>
<dbReference type="GO" id="GO:0005576">
    <property type="term" value="C:extracellular region"/>
    <property type="evidence" value="ECO:0007669"/>
    <property type="project" value="InterPro"/>
</dbReference>
<name>A0A4U0Q511_9NEIS</name>
<evidence type="ECO:0000259" key="6">
    <source>
        <dbReference type="PROSITE" id="PS52006"/>
    </source>
</evidence>
<evidence type="ECO:0000256" key="2">
    <source>
        <dbReference type="ARBA" id="ARBA00022801"/>
    </source>
</evidence>
<dbReference type="CDD" id="cd04080">
    <property type="entry name" value="CBM6_cellulase-like"/>
    <property type="match status" value="1"/>
</dbReference>
<dbReference type="GO" id="GO:0005975">
    <property type="term" value="P:carbohydrate metabolic process"/>
    <property type="evidence" value="ECO:0007669"/>
    <property type="project" value="InterPro"/>
</dbReference>
<feature type="domain" description="GH64" evidence="6">
    <location>
        <begin position="364"/>
        <end position="730"/>
    </location>
</feature>
<dbReference type="InterPro" id="IPR037176">
    <property type="entry name" value="Osmotin/thaumatin-like_sf"/>
</dbReference>
<evidence type="ECO:0000259" key="4">
    <source>
        <dbReference type="PROSITE" id="PS51175"/>
    </source>
</evidence>
<dbReference type="Gene3D" id="2.60.120.260">
    <property type="entry name" value="Galactose-binding domain-like"/>
    <property type="match status" value="1"/>
</dbReference>
<dbReference type="PANTHER" id="PTHR38165">
    <property type="match status" value="1"/>
</dbReference>
<dbReference type="PROSITE" id="PS52005">
    <property type="entry name" value="CBM56"/>
    <property type="match status" value="1"/>
</dbReference>
<dbReference type="CDD" id="cd12214">
    <property type="entry name" value="ChiA1_BD"/>
    <property type="match status" value="1"/>
</dbReference>
<evidence type="ECO:0000259" key="5">
    <source>
        <dbReference type="PROSITE" id="PS52005"/>
    </source>
</evidence>
<reference evidence="7 8" key="1">
    <citation type="submission" date="2019-04" db="EMBL/GenBank/DDBJ databases">
        <title>Chitiniphilus eburnea sp. nov., a novel chitinolytic bacterium isolated from aquaculture sludge.</title>
        <authorList>
            <person name="Sheng M."/>
        </authorList>
    </citation>
    <scope>NUCLEOTIDE SEQUENCE [LARGE SCALE GENOMIC DNA]</scope>
    <source>
        <strain evidence="7 8">HX-2-15</strain>
    </source>
</reference>
<dbReference type="EMBL" id="SUMF01000003">
    <property type="protein sequence ID" value="TJZ76256.1"/>
    <property type="molecule type" value="Genomic_DNA"/>
</dbReference>
<dbReference type="Gene3D" id="2.10.10.20">
    <property type="entry name" value="Carbohydrate-binding module superfamily 5/12"/>
    <property type="match status" value="1"/>
</dbReference>
<organism evidence="7 8">
    <name type="scientific">Chitiniphilus eburneus</name>
    <dbReference type="NCBI Taxonomy" id="2571148"/>
    <lineage>
        <taxon>Bacteria</taxon>
        <taxon>Pseudomonadati</taxon>
        <taxon>Pseudomonadota</taxon>
        <taxon>Betaproteobacteria</taxon>
        <taxon>Neisseriales</taxon>
        <taxon>Chitinibacteraceae</taxon>
        <taxon>Chitiniphilus</taxon>
    </lineage>
</organism>
<dbReference type="InterPro" id="IPR037398">
    <property type="entry name" value="Glyco_hydro_64_fam"/>
</dbReference>
<evidence type="ECO:0000256" key="3">
    <source>
        <dbReference type="SAM" id="SignalP"/>
    </source>
</evidence>
<sequence>MKMRWRVWLVSLLTSLFWLVSAHAADFSNGVSVAGNVATIWFKSNVSTTWVDIHYAVNGGAKQNMRMGYSAGNARYEQQVNVATGTRLDYLFTYNNGTPAYDSPAFSHTVGAANPTPTPTTAPTPTPAGTSGCLAWAEGNTYAAGTVVSYNGATYTALVTHTAYVGTNWNPAATPTLWRPGGNCGSQPTPTPTPVVTPTPTATPTPVTPTPAGAAVPGRIQAEAWTAMSGVQTETTTDSGGGLNVGWIETNDWMDYRVNVATARSYTLQLRVASPNSGATLQLRNAAGAVLASVSVPNTGGWQNWATVQATVTLPAGNQVLRIHASNGGFNLNWLEFVTGSVTPTPTPVTPTPTPANPDLPVGNGAMTIKLENATRGTYGDQQVYWAIIGYHPVTKVLSYVNRSGQLVPANLADNDAAGRLTKGGQNYANYFSTLSQANWVSIPQIDSGRLFVSVGSPMYIKINMAADGRLGFAGPDLGNPTDPNQDVYFEWVEFTVDQYGYHGNSTRVDQFGFPIRTRLIGLDGYDRTLGETETREALFSAFERDVPAEFKSLVKRPYRIVAPGKGGFGHGGANSSYYTNYVNQVWSYYASNDLVFTAEAGTFRGRVIGNDFVFSKNGGPQNLYIRGKPVTQDIMEGSGNLAAGNAEEKVVQAQITAAFNRHLLLTVDPGNWSNASYYYLQGPANYFSKFWHDHSIDGLSYGFCYDDVRGHSSLLEHPSPKGLIVTVGW</sequence>
<dbReference type="InterPro" id="IPR032477">
    <property type="entry name" value="Glyco_hydro_64"/>
</dbReference>
<dbReference type="InterPro" id="IPR006584">
    <property type="entry name" value="Cellulose-bd_IV"/>
</dbReference>
<evidence type="ECO:0000256" key="1">
    <source>
        <dbReference type="ARBA" id="ARBA00022729"/>
    </source>
</evidence>
<feature type="domain" description="CBM6" evidence="4">
    <location>
        <begin position="218"/>
        <end position="338"/>
    </location>
</feature>
<dbReference type="GO" id="GO:0004553">
    <property type="term" value="F:hydrolase activity, hydrolyzing O-glycosyl compounds"/>
    <property type="evidence" value="ECO:0007669"/>
    <property type="project" value="InterPro"/>
</dbReference>
<dbReference type="InterPro" id="IPR036573">
    <property type="entry name" value="CBM_sf_5/12"/>
</dbReference>
<gene>
    <name evidence="7" type="ORF">FAZ21_05630</name>
</gene>
<feature type="signal peptide" evidence="3">
    <location>
        <begin position="1"/>
        <end position="24"/>
    </location>
</feature>
<dbReference type="PROSITE" id="PS51175">
    <property type="entry name" value="CBM6"/>
    <property type="match status" value="1"/>
</dbReference>
<dbReference type="OrthoDB" id="9805202at2"/>
<dbReference type="SUPFAM" id="SSF51055">
    <property type="entry name" value="Carbohydrate binding domain"/>
    <property type="match status" value="1"/>
</dbReference>
<dbReference type="Proteomes" id="UP000310016">
    <property type="component" value="Unassembled WGS sequence"/>
</dbReference>
<dbReference type="CDD" id="cd09214">
    <property type="entry name" value="GH64-like"/>
    <property type="match status" value="1"/>
</dbReference>
<protein>
    <submittedName>
        <fullName evidence="7">Carbohydrate-binding protein</fullName>
    </submittedName>
</protein>
<proteinExistence type="predicted"/>
<evidence type="ECO:0000313" key="7">
    <source>
        <dbReference type="EMBL" id="TJZ76256.1"/>
    </source>
</evidence>
<comment type="caution">
    <text evidence="7">The sequence shown here is derived from an EMBL/GenBank/DDBJ whole genome shotgun (WGS) entry which is preliminary data.</text>
</comment>
<accession>A0A4U0Q511</accession>
<dbReference type="Pfam" id="PF02839">
    <property type="entry name" value="CBM_5_12"/>
    <property type="match status" value="1"/>
</dbReference>
<keyword evidence="1 3" id="KW-0732">Signal</keyword>